<evidence type="ECO:0000313" key="8">
    <source>
        <dbReference type="EMBL" id="TRL38596.1"/>
    </source>
</evidence>
<dbReference type="InterPro" id="IPR013527">
    <property type="entry name" value="YicC-like_N"/>
</dbReference>
<dbReference type="Pfam" id="PF08340">
    <property type="entry name" value="YicC-like_C"/>
    <property type="match status" value="1"/>
</dbReference>
<dbReference type="PANTHER" id="PTHR30636:SF3">
    <property type="entry name" value="UPF0701 PROTEIN YICC"/>
    <property type="match status" value="1"/>
</dbReference>
<keyword evidence="2" id="KW-0540">Nuclease</keyword>
<evidence type="ECO:0000256" key="5">
    <source>
        <dbReference type="ARBA" id="ARBA00035648"/>
    </source>
</evidence>
<evidence type="ECO:0000256" key="3">
    <source>
        <dbReference type="ARBA" id="ARBA00022759"/>
    </source>
</evidence>
<evidence type="ECO:0000256" key="4">
    <source>
        <dbReference type="ARBA" id="ARBA00022801"/>
    </source>
</evidence>
<dbReference type="InterPro" id="IPR005229">
    <property type="entry name" value="YicC/YloC-like"/>
</dbReference>
<accession>A0A549T9R0</accession>
<dbReference type="Pfam" id="PF03755">
    <property type="entry name" value="YicC-like_N"/>
    <property type="match status" value="1"/>
</dbReference>
<evidence type="ECO:0000259" key="7">
    <source>
        <dbReference type="Pfam" id="PF08340"/>
    </source>
</evidence>
<dbReference type="GO" id="GO:0004521">
    <property type="term" value="F:RNA endonuclease activity"/>
    <property type="evidence" value="ECO:0007669"/>
    <property type="project" value="InterPro"/>
</dbReference>
<evidence type="ECO:0000256" key="1">
    <source>
        <dbReference type="ARBA" id="ARBA00001968"/>
    </source>
</evidence>
<protein>
    <submittedName>
        <fullName evidence="8">YicC family protein</fullName>
    </submittedName>
</protein>
<feature type="domain" description="Endoribonuclease YicC-like N-terminal" evidence="6">
    <location>
        <begin position="3"/>
        <end position="157"/>
    </location>
</feature>
<sequence length="295" mass="32171">MTVQSMTGFARREGTAGRHRWVWELRSVNGKGLDLRLRLPPGFEPLEAEVRRLTAARLTRGNLQMSLSVTVAEARIEAVLNRDALNAVIALRDELGPLVDPSPLKLDSLLGIRGLVDIREAEESAEAAAERDAAILSGLEAALDDLVAMRTGEGQALVAVLSEQVRTIERLAAVVEQDPSRSPEEIARRLASQVATLMDAAGTLDRDRLYGEVALLATKADLREEIDRLKAHVAAADELLARGGPIGRRLDFLAQEFNRESNTICSKSNSAQVTAAGIELKVVIDQFREQIQNLE</sequence>
<evidence type="ECO:0000313" key="9">
    <source>
        <dbReference type="Proteomes" id="UP000316801"/>
    </source>
</evidence>
<dbReference type="PANTHER" id="PTHR30636">
    <property type="entry name" value="UPF0701 PROTEIN YICC"/>
    <property type="match status" value="1"/>
</dbReference>
<keyword evidence="4" id="KW-0378">Hydrolase</keyword>
<dbReference type="AlphaFoldDB" id="A0A549T9R0"/>
<dbReference type="EMBL" id="VJMG01000030">
    <property type="protein sequence ID" value="TRL38596.1"/>
    <property type="molecule type" value="Genomic_DNA"/>
</dbReference>
<dbReference type="Proteomes" id="UP000316801">
    <property type="component" value="Unassembled WGS sequence"/>
</dbReference>
<dbReference type="GO" id="GO:0016787">
    <property type="term" value="F:hydrolase activity"/>
    <property type="evidence" value="ECO:0007669"/>
    <property type="project" value="UniProtKB-KW"/>
</dbReference>
<keyword evidence="9" id="KW-1185">Reference proteome</keyword>
<comment type="caution">
    <text evidence="8">The sequence shown here is derived from an EMBL/GenBank/DDBJ whole genome shotgun (WGS) entry which is preliminary data.</text>
</comment>
<keyword evidence="3" id="KW-0255">Endonuclease</keyword>
<reference evidence="8 9" key="1">
    <citation type="submission" date="2019-07" db="EMBL/GenBank/DDBJ databases">
        <title>Ln-dependent methylotrophs.</title>
        <authorList>
            <person name="Tani A."/>
        </authorList>
    </citation>
    <scope>NUCLEOTIDE SEQUENCE [LARGE SCALE GENOMIC DNA]</scope>
    <source>
        <strain evidence="8 9">SM12</strain>
    </source>
</reference>
<dbReference type="RefSeq" id="WP_143125580.1">
    <property type="nucleotide sequence ID" value="NZ_VJMG01000030.1"/>
</dbReference>
<dbReference type="InterPro" id="IPR013551">
    <property type="entry name" value="YicC-like_C"/>
</dbReference>
<feature type="domain" description="Endoribonuclease YicC-like C-terminal" evidence="7">
    <location>
        <begin position="177"/>
        <end position="295"/>
    </location>
</feature>
<proteinExistence type="inferred from homology"/>
<dbReference type="NCBIfam" id="TIGR00255">
    <property type="entry name" value="YicC/YloC family endoribonuclease"/>
    <property type="match status" value="1"/>
</dbReference>
<gene>
    <name evidence="8" type="ORF">FNA46_12750</name>
</gene>
<evidence type="ECO:0000259" key="6">
    <source>
        <dbReference type="Pfam" id="PF03755"/>
    </source>
</evidence>
<comment type="similarity">
    <text evidence="5">Belongs to the YicC/YloC family.</text>
</comment>
<comment type="cofactor">
    <cofactor evidence="1">
        <name>a divalent metal cation</name>
        <dbReference type="ChEBI" id="CHEBI:60240"/>
    </cofactor>
</comment>
<organism evidence="8 9">
    <name type="scientific">Rhizobium straminoryzae</name>
    <dbReference type="NCBI Taxonomy" id="1387186"/>
    <lineage>
        <taxon>Bacteria</taxon>
        <taxon>Pseudomonadati</taxon>
        <taxon>Pseudomonadota</taxon>
        <taxon>Alphaproteobacteria</taxon>
        <taxon>Hyphomicrobiales</taxon>
        <taxon>Rhizobiaceae</taxon>
        <taxon>Rhizobium/Agrobacterium group</taxon>
        <taxon>Rhizobium</taxon>
    </lineage>
</organism>
<name>A0A549T9R0_9HYPH</name>
<evidence type="ECO:0000256" key="2">
    <source>
        <dbReference type="ARBA" id="ARBA00022722"/>
    </source>
</evidence>